<evidence type="ECO:0000313" key="1">
    <source>
        <dbReference type="EMBL" id="CAD7089128.1"/>
    </source>
</evidence>
<evidence type="ECO:0000313" key="2">
    <source>
        <dbReference type="Proteomes" id="UP000594454"/>
    </source>
</evidence>
<dbReference type="EMBL" id="LR899012">
    <property type="protein sequence ID" value="CAD7089128.1"/>
    <property type="molecule type" value="Genomic_DNA"/>
</dbReference>
<accession>A0A7R8UY09</accession>
<sequence>MFIIIGKHKIVLNIEKEILLRHPTPAEKKCILVVNIRVIFFEYLHSSNKWEKRWSGNACVYKNPYLSPYSVKRSKVRKSTLSE</sequence>
<reference evidence="1 2" key="1">
    <citation type="submission" date="2020-11" db="EMBL/GenBank/DDBJ databases">
        <authorList>
            <person name="Wallbank WR R."/>
            <person name="Pardo Diaz C."/>
            <person name="Kozak K."/>
            <person name="Martin S."/>
            <person name="Jiggins C."/>
            <person name="Moest M."/>
            <person name="Warren A I."/>
            <person name="Generalovic N T."/>
            <person name="Byers J.R.P. K."/>
            <person name="Montejo-Kovacevich G."/>
            <person name="Yen C E."/>
        </authorList>
    </citation>
    <scope>NUCLEOTIDE SEQUENCE [LARGE SCALE GENOMIC DNA]</scope>
</reference>
<dbReference type="AlphaFoldDB" id="A0A7R8UY09"/>
<proteinExistence type="predicted"/>
<organism evidence="1 2">
    <name type="scientific">Hermetia illucens</name>
    <name type="common">Black soldier fly</name>
    <dbReference type="NCBI Taxonomy" id="343691"/>
    <lineage>
        <taxon>Eukaryota</taxon>
        <taxon>Metazoa</taxon>
        <taxon>Ecdysozoa</taxon>
        <taxon>Arthropoda</taxon>
        <taxon>Hexapoda</taxon>
        <taxon>Insecta</taxon>
        <taxon>Pterygota</taxon>
        <taxon>Neoptera</taxon>
        <taxon>Endopterygota</taxon>
        <taxon>Diptera</taxon>
        <taxon>Brachycera</taxon>
        <taxon>Stratiomyomorpha</taxon>
        <taxon>Stratiomyidae</taxon>
        <taxon>Hermetiinae</taxon>
        <taxon>Hermetia</taxon>
    </lineage>
</organism>
<dbReference type="InParanoid" id="A0A7R8UY09"/>
<gene>
    <name evidence="1" type="ORF">HERILL_LOCUS11705</name>
</gene>
<dbReference type="Proteomes" id="UP000594454">
    <property type="component" value="Chromosome 4"/>
</dbReference>
<protein>
    <submittedName>
        <fullName evidence="1">Uncharacterized protein</fullName>
    </submittedName>
</protein>
<name>A0A7R8UY09_HERIL</name>
<keyword evidence="2" id="KW-1185">Reference proteome</keyword>